<evidence type="ECO:0000256" key="1">
    <source>
        <dbReference type="SAM" id="Phobius"/>
    </source>
</evidence>
<dbReference type="AlphaFoldDB" id="A0A6C0AR03"/>
<feature type="transmembrane region" description="Helical" evidence="1">
    <location>
        <begin position="21"/>
        <end position="41"/>
    </location>
</feature>
<feature type="transmembrane region" description="Helical" evidence="1">
    <location>
        <begin position="100"/>
        <end position="122"/>
    </location>
</feature>
<sequence length="199" mass="23779">MDKIEEFYNKYKDDSYPIPPHISKYCIYSATFILIGSITAFFCNYKILSLLLFCLYITSYIYWSKPALMSISKIIDHFFVFLVFAYVTYLSFNFTKKYKMMWINIFLFVVTIGIINQTIFNFKIVNFFKQSYHDHNLKGGYQQEGLDNEKKFNYFTLDYTYPDTYEREQACIYCIIIHCCCIHILPCLFGIYCIILNPV</sequence>
<keyword evidence="1" id="KW-0812">Transmembrane</keyword>
<feature type="transmembrane region" description="Helical" evidence="1">
    <location>
        <begin position="170"/>
        <end position="197"/>
    </location>
</feature>
<name>A0A6C0AR03_9ZZZZ</name>
<keyword evidence="1" id="KW-1133">Transmembrane helix</keyword>
<feature type="transmembrane region" description="Helical" evidence="1">
    <location>
        <begin position="75"/>
        <end position="94"/>
    </location>
</feature>
<reference evidence="2" key="1">
    <citation type="journal article" date="2020" name="Nature">
        <title>Giant virus diversity and host interactions through global metagenomics.</title>
        <authorList>
            <person name="Schulz F."/>
            <person name="Roux S."/>
            <person name="Paez-Espino D."/>
            <person name="Jungbluth S."/>
            <person name="Walsh D.A."/>
            <person name="Denef V.J."/>
            <person name="McMahon K.D."/>
            <person name="Konstantinidis K.T."/>
            <person name="Eloe-Fadrosh E.A."/>
            <person name="Kyrpides N.C."/>
            <person name="Woyke T."/>
        </authorList>
    </citation>
    <scope>NUCLEOTIDE SEQUENCE</scope>
    <source>
        <strain evidence="2">GVMAG-S-1101165-79</strain>
    </source>
</reference>
<organism evidence="2">
    <name type="scientific">viral metagenome</name>
    <dbReference type="NCBI Taxonomy" id="1070528"/>
    <lineage>
        <taxon>unclassified sequences</taxon>
        <taxon>metagenomes</taxon>
        <taxon>organismal metagenomes</taxon>
    </lineage>
</organism>
<evidence type="ECO:0000313" key="2">
    <source>
        <dbReference type="EMBL" id="QHS82319.1"/>
    </source>
</evidence>
<accession>A0A6C0AR03</accession>
<proteinExistence type="predicted"/>
<protein>
    <submittedName>
        <fullName evidence="2">Uncharacterized protein</fullName>
    </submittedName>
</protein>
<keyword evidence="1" id="KW-0472">Membrane</keyword>
<feature type="transmembrane region" description="Helical" evidence="1">
    <location>
        <begin position="47"/>
        <end position="63"/>
    </location>
</feature>
<dbReference type="EMBL" id="MN740765">
    <property type="protein sequence ID" value="QHS82319.1"/>
    <property type="molecule type" value="Genomic_DNA"/>
</dbReference>